<dbReference type="SUPFAM" id="SSF55961">
    <property type="entry name" value="Bet v1-like"/>
    <property type="match status" value="1"/>
</dbReference>
<dbReference type="Gene3D" id="3.30.530.20">
    <property type="match status" value="1"/>
</dbReference>
<evidence type="ECO:0000256" key="1">
    <source>
        <dbReference type="ARBA" id="ARBA00006817"/>
    </source>
</evidence>
<dbReference type="Proteomes" id="UP001285921">
    <property type="component" value="Unassembled WGS sequence"/>
</dbReference>
<feature type="domain" description="Activator of Hsp90 ATPase homologue 1/2-like C-terminal" evidence="2">
    <location>
        <begin position="18"/>
        <end position="143"/>
    </location>
</feature>
<comment type="caution">
    <text evidence="3">The sequence shown here is derived from an EMBL/GenBank/DDBJ whole genome shotgun (WGS) entry which is preliminary data.</text>
</comment>
<accession>A0ABQ6NHQ5</accession>
<dbReference type="CDD" id="cd08894">
    <property type="entry name" value="SRPBCC_CalC_Aha1-like_1"/>
    <property type="match status" value="1"/>
</dbReference>
<evidence type="ECO:0000313" key="3">
    <source>
        <dbReference type="EMBL" id="GMK43727.1"/>
    </source>
</evidence>
<sequence length="147" mass="17326">MAAILGENEIVSTREFEFSRERVFEAWVNPELLKRWWGPNGFTNTFHEFEIKPGGNWRFTMHGPNGVDYENHNVFEEIVPLERIVLKHMSNPEFRVTAIFEDLDGRARLTFRQLFMDKRTFEAVKAYAAEGNEQNFDRLNLVLQEEG</sequence>
<gene>
    <name evidence="3" type="ORF">PghCCS26_08540</name>
</gene>
<comment type="similarity">
    <text evidence="1">Belongs to the AHA1 family.</text>
</comment>
<protein>
    <submittedName>
        <fullName evidence="3">Activator of HSP90 ATPase</fullName>
    </submittedName>
</protein>
<organism evidence="3 4">
    <name type="scientific">Paenibacillus glycanilyticus</name>
    <dbReference type="NCBI Taxonomy" id="126569"/>
    <lineage>
        <taxon>Bacteria</taxon>
        <taxon>Bacillati</taxon>
        <taxon>Bacillota</taxon>
        <taxon>Bacilli</taxon>
        <taxon>Bacillales</taxon>
        <taxon>Paenibacillaceae</taxon>
        <taxon>Paenibacillus</taxon>
    </lineage>
</organism>
<evidence type="ECO:0000313" key="4">
    <source>
        <dbReference type="Proteomes" id="UP001285921"/>
    </source>
</evidence>
<keyword evidence="4" id="KW-1185">Reference proteome</keyword>
<proteinExistence type="inferred from homology"/>
<reference evidence="3 4" key="1">
    <citation type="submission" date="2023-05" db="EMBL/GenBank/DDBJ databases">
        <title>Draft genome of Paenibacillus sp. CCS26.</title>
        <authorList>
            <person name="Akita H."/>
            <person name="Shinto Y."/>
            <person name="Kimura Z."/>
        </authorList>
    </citation>
    <scope>NUCLEOTIDE SEQUENCE [LARGE SCALE GENOMIC DNA]</scope>
    <source>
        <strain evidence="3 4">CCS26</strain>
    </source>
</reference>
<dbReference type="InterPro" id="IPR023393">
    <property type="entry name" value="START-like_dom_sf"/>
</dbReference>
<name>A0ABQ6NHQ5_9BACL</name>
<dbReference type="Pfam" id="PF08327">
    <property type="entry name" value="AHSA1"/>
    <property type="match status" value="1"/>
</dbReference>
<dbReference type="RefSeq" id="WP_317978938.1">
    <property type="nucleotide sequence ID" value="NZ_BTCL01000002.1"/>
</dbReference>
<dbReference type="EMBL" id="BTCL01000002">
    <property type="protein sequence ID" value="GMK43727.1"/>
    <property type="molecule type" value="Genomic_DNA"/>
</dbReference>
<dbReference type="InterPro" id="IPR013538">
    <property type="entry name" value="ASHA1/2-like_C"/>
</dbReference>
<evidence type="ECO:0000259" key="2">
    <source>
        <dbReference type="Pfam" id="PF08327"/>
    </source>
</evidence>